<evidence type="ECO:0000256" key="1">
    <source>
        <dbReference type="SAM" id="SignalP"/>
    </source>
</evidence>
<accession>A0A4R4DY51</accession>
<evidence type="ECO:0000313" key="2">
    <source>
        <dbReference type="EMBL" id="TCZ68379.1"/>
    </source>
</evidence>
<protein>
    <recommendedName>
        <fullName evidence="4">DUF4412 domain-containing protein</fullName>
    </recommendedName>
</protein>
<name>A0A4R4DY51_9BACT</name>
<feature type="chain" id="PRO_5020258818" description="DUF4412 domain-containing protein" evidence="1">
    <location>
        <begin position="20"/>
        <end position="315"/>
    </location>
</feature>
<feature type="signal peptide" evidence="1">
    <location>
        <begin position="1"/>
        <end position="19"/>
    </location>
</feature>
<evidence type="ECO:0000313" key="3">
    <source>
        <dbReference type="Proteomes" id="UP000295164"/>
    </source>
</evidence>
<dbReference type="RefSeq" id="WP_131852825.1">
    <property type="nucleotide sequence ID" value="NZ_SKFH01000027.1"/>
</dbReference>
<evidence type="ECO:0008006" key="4">
    <source>
        <dbReference type="Google" id="ProtNLM"/>
    </source>
</evidence>
<reference evidence="2 3" key="1">
    <citation type="submission" date="2019-03" db="EMBL/GenBank/DDBJ databases">
        <authorList>
            <person name="Kim M.K.M."/>
        </authorList>
    </citation>
    <scope>NUCLEOTIDE SEQUENCE [LARGE SCALE GENOMIC DNA]</scope>
    <source>
        <strain evidence="2 3">17J68-15</strain>
    </source>
</reference>
<sequence>MKRLLLLLLSCYCFSTAFAQGTGPVFEQQLRAILYAPGAEAVTGEYKSETKGSQYVTYYYTSLLPLEGFALRVEDTNGWFQLKATYRSLGAQEALYNNLLATFRKMGPDFTAEIDNSYVGALTSNGTGARPALKLTTKKNSVVWAEFLTDGRVVIDFSLNLETEQSRWDHRIYEKINTEAECLAAMNGLLKKLVGKPFSANGVTLGTITKLEVSASGYEYSLTKKAKAGAKTRPEILSVTYRGIQWKGSDLHKEESAAMDGLTVLVVSLDEPAQITYNDNGKIIREKAEKIEGLAVLQEDKREMTAYLNWLFNQK</sequence>
<gene>
    <name evidence="2" type="ORF">E0486_13940</name>
</gene>
<keyword evidence="1" id="KW-0732">Signal</keyword>
<organism evidence="2 3">
    <name type="scientific">Flaviaesturariibacter aridisoli</name>
    <dbReference type="NCBI Taxonomy" id="2545761"/>
    <lineage>
        <taxon>Bacteria</taxon>
        <taxon>Pseudomonadati</taxon>
        <taxon>Bacteroidota</taxon>
        <taxon>Chitinophagia</taxon>
        <taxon>Chitinophagales</taxon>
        <taxon>Chitinophagaceae</taxon>
        <taxon>Flaviaestuariibacter</taxon>
    </lineage>
</organism>
<dbReference type="AlphaFoldDB" id="A0A4R4DY51"/>
<proteinExistence type="predicted"/>
<comment type="caution">
    <text evidence="2">The sequence shown here is derived from an EMBL/GenBank/DDBJ whole genome shotgun (WGS) entry which is preliminary data.</text>
</comment>
<keyword evidence="3" id="KW-1185">Reference proteome</keyword>
<dbReference type="Proteomes" id="UP000295164">
    <property type="component" value="Unassembled WGS sequence"/>
</dbReference>
<dbReference type="EMBL" id="SKFH01000027">
    <property type="protein sequence ID" value="TCZ68379.1"/>
    <property type="molecule type" value="Genomic_DNA"/>
</dbReference>